<accession>A0A0B0MYN5</accession>
<proteinExistence type="predicted"/>
<name>A0A0B0MYN5_GOSAR</name>
<sequence length="54" mass="6100">MQIPLKEKCWKTIGPSALVGPIPFKASYTSSAVKVDNKAIFIFGEIFFLILVWR</sequence>
<dbReference type="Proteomes" id="UP000032142">
    <property type="component" value="Unassembled WGS sequence"/>
</dbReference>
<gene>
    <name evidence="1" type="ORF">F383_34343</name>
</gene>
<evidence type="ECO:0000313" key="2">
    <source>
        <dbReference type="Proteomes" id="UP000032142"/>
    </source>
</evidence>
<evidence type="ECO:0000313" key="1">
    <source>
        <dbReference type="EMBL" id="KHG07213.1"/>
    </source>
</evidence>
<protein>
    <submittedName>
        <fullName evidence="1">Uncharacterized protein</fullName>
    </submittedName>
</protein>
<keyword evidence="2" id="KW-1185">Reference proteome</keyword>
<dbReference type="AlphaFoldDB" id="A0A0B0MYN5"/>
<dbReference type="EMBL" id="JRRC01469729">
    <property type="protein sequence ID" value="KHG07213.1"/>
    <property type="molecule type" value="Genomic_DNA"/>
</dbReference>
<organism evidence="1 2">
    <name type="scientific">Gossypium arboreum</name>
    <name type="common">Tree cotton</name>
    <name type="synonym">Gossypium nanking</name>
    <dbReference type="NCBI Taxonomy" id="29729"/>
    <lineage>
        <taxon>Eukaryota</taxon>
        <taxon>Viridiplantae</taxon>
        <taxon>Streptophyta</taxon>
        <taxon>Embryophyta</taxon>
        <taxon>Tracheophyta</taxon>
        <taxon>Spermatophyta</taxon>
        <taxon>Magnoliopsida</taxon>
        <taxon>eudicotyledons</taxon>
        <taxon>Gunneridae</taxon>
        <taxon>Pentapetalae</taxon>
        <taxon>rosids</taxon>
        <taxon>malvids</taxon>
        <taxon>Malvales</taxon>
        <taxon>Malvaceae</taxon>
        <taxon>Malvoideae</taxon>
        <taxon>Gossypium</taxon>
    </lineage>
</organism>
<comment type="caution">
    <text evidence="1">The sequence shown here is derived from an EMBL/GenBank/DDBJ whole genome shotgun (WGS) entry which is preliminary data.</text>
</comment>
<reference evidence="2" key="1">
    <citation type="submission" date="2014-09" db="EMBL/GenBank/DDBJ databases">
        <authorList>
            <person name="Mudge J."/>
            <person name="Ramaraj T."/>
            <person name="Lindquist I.E."/>
            <person name="Bharti A.K."/>
            <person name="Sundararajan A."/>
            <person name="Cameron C.T."/>
            <person name="Woodward J.E."/>
            <person name="May G.D."/>
            <person name="Brubaker C."/>
            <person name="Broadhvest J."/>
            <person name="Wilkins T.A."/>
        </authorList>
    </citation>
    <scope>NUCLEOTIDE SEQUENCE</scope>
    <source>
        <strain evidence="2">cv. AKA8401</strain>
    </source>
</reference>